<proteinExistence type="predicted"/>
<dbReference type="EMBL" id="BK032613">
    <property type="protein sequence ID" value="DAF51302.1"/>
    <property type="molecule type" value="Genomic_DNA"/>
</dbReference>
<organism evidence="1">
    <name type="scientific">Siphoviridae sp. ctRGj11</name>
    <dbReference type="NCBI Taxonomy" id="2827868"/>
    <lineage>
        <taxon>Viruses</taxon>
        <taxon>Duplodnaviria</taxon>
        <taxon>Heunggongvirae</taxon>
        <taxon>Uroviricota</taxon>
        <taxon>Caudoviricetes</taxon>
    </lineage>
</organism>
<accession>A0A8S5SK12</accession>
<reference evidence="1" key="1">
    <citation type="journal article" date="2021" name="Proc. Natl. Acad. Sci. U.S.A.">
        <title>A Catalog of Tens of Thousands of Viruses from Human Metagenomes Reveals Hidden Associations with Chronic Diseases.</title>
        <authorList>
            <person name="Tisza M.J."/>
            <person name="Buck C.B."/>
        </authorList>
    </citation>
    <scope>NUCLEOTIDE SEQUENCE</scope>
    <source>
        <strain evidence="1">CtRGj11</strain>
    </source>
</reference>
<sequence>MTYTFDDIDELDNFILNLMRSGGTGYFRGTEVRCDHRLGSRKWTMYSPRITSFTADIGPDDLDYAREKLTAAGILDNPRA</sequence>
<evidence type="ECO:0000313" key="1">
    <source>
        <dbReference type="EMBL" id="DAF51302.1"/>
    </source>
</evidence>
<protein>
    <submittedName>
        <fullName evidence="1">Uncharacterized protein</fullName>
    </submittedName>
</protein>
<name>A0A8S5SK12_9CAUD</name>